<evidence type="ECO:0000256" key="1">
    <source>
        <dbReference type="SAM" id="Coils"/>
    </source>
</evidence>
<evidence type="ECO:0000313" key="3">
    <source>
        <dbReference type="EMBL" id="KAF0389158.1"/>
    </source>
</evidence>
<dbReference type="Proteomes" id="UP000439903">
    <property type="component" value="Unassembled WGS sequence"/>
</dbReference>
<reference evidence="3 4" key="1">
    <citation type="journal article" date="2019" name="Environ. Microbiol.">
        <title>At the nexus of three kingdoms: the genome of the mycorrhizal fungus Gigaspora margarita provides insights into plant, endobacterial and fungal interactions.</title>
        <authorList>
            <person name="Venice F."/>
            <person name="Ghignone S."/>
            <person name="Salvioli di Fossalunga A."/>
            <person name="Amselem J."/>
            <person name="Novero M."/>
            <person name="Xianan X."/>
            <person name="Sedzielewska Toro K."/>
            <person name="Morin E."/>
            <person name="Lipzen A."/>
            <person name="Grigoriev I.V."/>
            <person name="Henrissat B."/>
            <person name="Martin F.M."/>
            <person name="Bonfante P."/>
        </authorList>
    </citation>
    <scope>NUCLEOTIDE SEQUENCE [LARGE SCALE GENOMIC DNA]</scope>
    <source>
        <strain evidence="3 4">BEG34</strain>
    </source>
</reference>
<accession>A0A8H4A0W1</accession>
<name>A0A8H4A0W1_GIGMA</name>
<proteinExistence type="predicted"/>
<keyword evidence="1" id="KW-0175">Coiled coil</keyword>
<keyword evidence="4" id="KW-1185">Reference proteome</keyword>
<comment type="caution">
    <text evidence="3">The sequence shown here is derived from an EMBL/GenBank/DDBJ whole genome shotgun (WGS) entry which is preliminary data.</text>
</comment>
<feature type="coiled-coil region" evidence="1">
    <location>
        <begin position="78"/>
        <end position="123"/>
    </location>
</feature>
<feature type="transmembrane region" description="Helical" evidence="2">
    <location>
        <begin position="34"/>
        <end position="58"/>
    </location>
</feature>
<dbReference type="EMBL" id="WTPW01002260">
    <property type="protein sequence ID" value="KAF0389158.1"/>
    <property type="molecule type" value="Genomic_DNA"/>
</dbReference>
<protein>
    <submittedName>
        <fullName evidence="3">Uncharacterized protein</fullName>
    </submittedName>
</protein>
<sequence>MHLNVLIKDTDEIHRLYRLCSVEIPLQPTDGNDVFQFVGALLLLRNIIIVNISMLLNAPKIKSERLKKRKGHTLMSRIAELEKIVKEKNALEAELKRIIEENVEKANLRDAELNARIIELERSAKRK</sequence>
<keyword evidence="2" id="KW-0472">Membrane</keyword>
<dbReference type="OrthoDB" id="2428333at2759"/>
<dbReference type="AlphaFoldDB" id="A0A8H4A0W1"/>
<evidence type="ECO:0000313" key="4">
    <source>
        <dbReference type="Proteomes" id="UP000439903"/>
    </source>
</evidence>
<gene>
    <name evidence="3" type="ORF">F8M41_010961</name>
</gene>
<evidence type="ECO:0000256" key="2">
    <source>
        <dbReference type="SAM" id="Phobius"/>
    </source>
</evidence>
<organism evidence="3 4">
    <name type="scientific">Gigaspora margarita</name>
    <dbReference type="NCBI Taxonomy" id="4874"/>
    <lineage>
        <taxon>Eukaryota</taxon>
        <taxon>Fungi</taxon>
        <taxon>Fungi incertae sedis</taxon>
        <taxon>Mucoromycota</taxon>
        <taxon>Glomeromycotina</taxon>
        <taxon>Glomeromycetes</taxon>
        <taxon>Diversisporales</taxon>
        <taxon>Gigasporaceae</taxon>
        <taxon>Gigaspora</taxon>
    </lineage>
</organism>
<keyword evidence="2" id="KW-1133">Transmembrane helix</keyword>
<keyword evidence="2" id="KW-0812">Transmembrane</keyword>